<accession>A0ABY7EAI2</accession>
<protein>
    <recommendedName>
        <fullName evidence="3">Tyrosine-protein phosphatase domain-containing protein</fullName>
    </recommendedName>
</protein>
<dbReference type="SUPFAM" id="SSF52799">
    <property type="entry name" value="(Phosphotyrosine protein) phosphatases II"/>
    <property type="match status" value="1"/>
</dbReference>
<evidence type="ECO:0000313" key="2">
    <source>
        <dbReference type="Proteomes" id="UP001164746"/>
    </source>
</evidence>
<keyword evidence="2" id="KW-1185">Reference proteome</keyword>
<dbReference type="Gene3D" id="3.90.190.10">
    <property type="entry name" value="Protein tyrosine phosphatase superfamily"/>
    <property type="match status" value="1"/>
</dbReference>
<reference evidence="1" key="1">
    <citation type="submission" date="2022-11" db="EMBL/GenBank/DDBJ databases">
        <title>Centuries of genome instability and evolution in soft-shell clam transmissible cancer (bioRxiv).</title>
        <authorList>
            <person name="Hart S.F.M."/>
            <person name="Yonemitsu M.A."/>
            <person name="Giersch R.M."/>
            <person name="Beal B.F."/>
            <person name="Arriagada G."/>
            <person name="Davis B.W."/>
            <person name="Ostrander E.A."/>
            <person name="Goff S.P."/>
            <person name="Metzger M.J."/>
        </authorList>
    </citation>
    <scope>NUCLEOTIDE SEQUENCE</scope>
    <source>
        <strain evidence="1">MELC-2E11</strain>
        <tissue evidence="1">Siphon/mantle</tissue>
    </source>
</reference>
<evidence type="ECO:0000313" key="1">
    <source>
        <dbReference type="EMBL" id="WAR06114.1"/>
    </source>
</evidence>
<organism evidence="1 2">
    <name type="scientific">Mya arenaria</name>
    <name type="common">Soft-shell clam</name>
    <dbReference type="NCBI Taxonomy" id="6604"/>
    <lineage>
        <taxon>Eukaryota</taxon>
        <taxon>Metazoa</taxon>
        <taxon>Spiralia</taxon>
        <taxon>Lophotrochozoa</taxon>
        <taxon>Mollusca</taxon>
        <taxon>Bivalvia</taxon>
        <taxon>Autobranchia</taxon>
        <taxon>Heteroconchia</taxon>
        <taxon>Euheterodonta</taxon>
        <taxon>Imparidentia</taxon>
        <taxon>Neoheterodontei</taxon>
        <taxon>Myida</taxon>
        <taxon>Myoidea</taxon>
        <taxon>Myidae</taxon>
        <taxon>Mya</taxon>
    </lineage>
</organism>
<proteinExistence type="predicted"/>
<dbReference type="InterPro" id="IPR029021">
    <property type="entry name" value="Prot-tyrosine_phosphatase-like"/>
</dbReference>
<dbReference type="EMBL" id="CP111016">
    <property type="protein sequence ID" value="WAR06114.1"/>
    <property type="molecule type" value="Genomic_DNA"/>
</dbReference>
<gene>
    <name evidence="1" type="ORF">MAR_021483</name>
</gene>
<evidence type="ECO:0008006" key="3">
    <source>
        <dbReference type="Google" id="ProtNLM"/>
    </source>
</evidence>
<dbReference type="Proteomes" id="UP001164746">
    <property type="component" value="Chromosome 5"/>
</dbReference>
<name>A0ABY7EAI2_MYAAR</name>
<sequence length="104" mass="12484">MEYFKKYREHQSKQTVVHQFTAWPGYVNICERTTMTQFLQTTDKEVAIAETVRLVKYRRQAAVADVEQYQFCHEVVFEYLKNRGGKLEDSENQEYVNMTFPKFL</sequence>